<protein>
    <recommendedName>
        <fullName evidence="1">Glucanase</fullName>
        <ecNumber evidence="1">3.2.1.-</ecNumber>
    </recommendedName>
</protein>
<keyword evidence="1" id="KW-0378">Hydrolase</keyword>
<dbReference type="EC" id="3.2.1.-" evidence="1"/>
<evidence type="ECO:0000313" key="3">
    <source>
        <dbReference type="Proteomes" id="UP001501195"/>
    </source>
</evidence>
<evidence type="ECO:0000313" key="2">
    <source>
        <dbReference type="EMBL" id="GAA4982116.1"/>
    </source>
</evidence>
<comment type="caution">
    <text evidence="2">The sequence shown here is derived from an EMBL/GenBank/DDBJ whole genome shotgun (WGS) entry which is preliminary data.</text>
</comment>
<keyword evidence="3" id="KW-1185">Reference proteome</keyword>
<dbReference type="PANTHER" id="PTHR34876:SF4">
    <property type="entry name" value="1,4-BETA-D-GLUCAN CELLOBIOHYDROLASE C-RELATED"/>
    <property type="match status" value="1"/>
</dbReference>
<name>A0ABP9HZA2_9ACTN</name>
<keyword evidence="1" id="KW-0136">Cellulose degradation</keyword>
<dbReference type="PANTHER" id="PTHR34876">
    <property type="match status" value="1"/>
</dbReference>
<sequence>MDTSRNGAGATSKSEDALAWCNPPTARVGTTPTTSTDSTHCAAYLWVKEPGTSDGSCRDGEPAAGTWWPELALRLTSG</sequence>
<dbReference type="InterPro" id="IPR016288">
    <property type="entry name" value="Beta_cellobiohydrolase"/>
</dbReference>
<dbReference type="SUPFAM" id="SSF51989">
    <property type="entry name" value="Glycosyl hydrolases family 6, cellulases"/>
    <property type="match status" value="1"/>
</dbReference>
<dbReference type="Proteomes" id="UP001501195">
    <property type="component" value="Unassembled WGS sequence"/>
</dbReference>
<proteinExistence type="inferred from homology"/>
<dbReference type="Gene3D" id="3.20.20.40">
    <property type="entry name" value="1, 4-beta cellobiohydrolase"/>
    <property type="match status" value="1"/>
</dbReference>
<keyword evidence="1" id="KW-0326">Glycosidase</keyword>
<organism evidence="2 3">
    <name type="scientific">Kineococcus glutinatus</name>
    <dbReference type="NCBI Taxonomy" id="1070872"/>
    <lineage>
        <taxon>Bacteria</taxon>
        <taxon>Bacillati</taxon>
        <taxon>Actinomycetota</taxon>
        <taxon>Actinomycetes</taxon>
        <taxon>Kineosporiales</taxon>
        <taxon>Kineosporiaceae</taxon>
        <taxon>Kineococcus</taxon>
    </lineage>
</organism>
<evidence type="ECO:0000256" key="1">
    <source>
        <dbReference type="RuleBase" id="RU361186"/>
    </source>
</evidence>
<dbReference type="InterPro" id="IPR036434">
    <property type="entry name" value="Beta_cellobiohydrolase_sf"/>
</dbReference>
<gene>
    <name evidence="2" type="ORF">GCM10023225_22590</name>
</gene>
<reference evidence="3" key="1">
    <citation type="journal article" date="2019" name="Int. J. Syst. Evol. Microbiol.">
        <title>The Global Catalogue of Microorganisms (GCM) 10K type strain sequencing project: providing services to taxonomists for standard genome sequencing and annotation.</title>
        <authorList>
            <consortium name="The Broad Institute Genomics Platform"/>
            <consortium name="The Broad Institute Genome Sequencing Center for Infectious Disease"/>
            <person name="Wu L."/>
            <person name="Ma J."/>
        </authorList>
    </citation>
    <scope>NUCLEOTIDE SEQUENCE [LARGE SCALE GENOMIC DNA]</scope>
    <source>
        <strain evidence="3">JCM 18126</strain>
    </source>
</reference>
<dbReference type="Pfam" id="PF01341">
    <property type="entry name" value="Glyco_hydro_6"/>
    <property type="match status" value="1"/>
</dbReference>
<comment type="similarity">
    <text evidence="1">Belongs to the glycosyl hydrolase family 6.</text>
</comment>
<accession>A0ABP9HZA2</accession>
<keyword evidence="1" id="KW-0624">Polysaccharide degradation</keyword>
<keyword evidence="1" id="KW-0119">Carbohydrate metabolism</keyword>
<dbReference type="EMBL" id="BAABIL010000330">
    <property type="protein sequence ID" value="GAA4982116.1"/>
    <property type="molecule type" value="Genomic_DNA"/>
</dbReference>
<dbReference type="PRINTS" id="PR00733">
    <property type="entry name" value="GLHYDRLASE6"/>
</dbReference>